<protein>
    <submittedName>
        <fullName evidence="2">Uncharacterized protein</fullName>
    </submittedName>
</protein>
<evidence type="ECO:0000256" key="1">
    <source>
        <dbReference type="SAM" id="MobiDB-lite"/>
    </source>
</evidence>
<feature type="compositionally biased region" description="Basic and acidic residues" evidence="1">
    <location>
        <begin position="161"/>
        <end position="182"/>
    </location>
</feature>
<dbReference type="InParanoid" id="K3ZE08"/>
<dbReference type="FunCoup" id="K3ZE08">
    <property type="interactions" value="863"/>
</dbReference>
<reference evidence="3" key="1">
    <citation type="journal article" date="2012" name="Nat. Biotechnol.">
        <title>Reference genome sequence of the model plant Setaria.</title>
        <authorList>
            <person name="Bennetzen J.L."/>
            <person name="Schmutz J."/>
            <person name="Wang H."/>
            <person name="Percifield R."/>
            <person name="Hawkins J."/>
            <person name="Pontaroli A.C."/>
            <person name="Estep M."/>
            <person name="Feng L."/>
            <person name="Vaughn J.N."/>
            <person name="Grimwood J."/>
            <person name="Jenkins J."/>
            <person name="Barry K."/>
            <person name="Lindquist E."/>
            <person name="Hellsten U."/>
            <person name="Deshpande S."/>
            <person name="Wang X."/>
            <person name="Wu X."/>
            <person name="Mitros T."/>
            <person name="Triplett J."/>
            <person name="Yang X."/>
            <person name="Ye C.Y."/>
            <person name="Mauro-Herrera M."/>
            <person name="Wang L."/>
            <person name="Li P."/>
            <person name="Sharma M."/>
            <person name="Sharma R."/>
            <person name="Ronald P.C."/>
            <person name="Panaud O."/>
            <person name="Kellogg E.A."/>
            <person name="Brutnell T.P."/>
            <person name="Doust A.N."/>
            <person name="Tuskan G.A."/>
            <person name="Rokhsar D."/>
            <person name="Devos K.M."/>
        </authorList>
    </citation>
    <scope>NUCLEOTIDE SEQUENCE [LARGE SCALE GENOMIC DNA]</scope>
    <source>
        <strain evidence="3">cv. Yugu1</strain>
    </source>
</reference>
<name>K3ZE08_SETIT</name>
<feature type="compositionally biased region" description="Basic and acidic residues" evidence="1">
    <location>
        <begin position="129"/>
        <end position="146"/>
    </location>
</feature>
<dbReference type="eggNOG" id="ENOG502R5D9">
    <property type="taxonomic scope" value="Eukaryota"/>
</dbReference>
<feature type="compositionally biased region" description="Low complexity" evidence="1">
    <location>
        <begin position="207"/>
        <end position="226"/>
    </location>
</feature>
<proteinExistence type="predicted"/>
<feature type="compositionally biased region" description="Basic and acidic residues" evidence="1">
    <location>
        <begin position="191"/>
        <end position="203"/>
    </location>
</feature>
<dbReference type="EnsemblPlants" id="KQL14877">
    <property type="protein sequence ID" value="KQL14877"/>
    <property type="gene ID" value="SETIT_024800mg"/>
</dbReference>
<feature type="region of interest" description="Disordered" evidence="1">
    <location>
        <begin position="126"/>
        <end position="237"/>
    </location>
</feature>
<dbReference type="OMA" id="KATQFTI"/>
<feature type="compositionally biased region" description="Basic residues" evidence="1">
    <location>
        <begin position="151"/>
        <end position="160"/>
    </location>
</feature>
<keyword evidence="3" id="KW-1185">Reference proteome</keyword>
<dbReference type="HOGENOM" id="CLU_684077_0_0_1"/>
<reference evidence="2" key="2">
    <citation type="submission" date="2018-08" db="UniProtKB">
        <authorList>
            <consortium name="EnsemblPlants"/>
        </authorList>
    </citation>
    <scope>IDENTIFICATION</scope>
    <source>
        <strain evidence="2">Yugu1</strain>
    </source>
</reference>
<sequence>MAYALAHRENSLLREDTRALNLWAWTKNPSLIPKVTWLTLTNSGIAVHDGMVPPPSSGPGRRGLTFQVIVHLDLREDPPDRDGRATLHDYKWHCRVSRHHRDDDDYDRRGREEDNWSTRLFRSLSRAPKGRDRDRSESRHGYHDRNAAGGGRRRRERHLHRPAERRARSEPQPRHRPREATPEGRQSCKPPGHDAGEDNDHRSSQHPPGTTNTTSPLSTRLPTSPTRTPPRHQAAGNDTAALLSPTAATTTPSLATPPEPAASPTTLVNEDQLPRLATEVAVVALPPALVSEDQLPRLATEAVVAPSTGSFIDSITRPVDPPLLPKHQQQQATPHRAKKTPKEPTRQMLMKRLGITPDEEKSPEEDLQRFISLFRGPLTDLVIKALVALCGLDGATAVQVRAA</sequence>
<dbReference type="Gramene" id="KQL14877">
    <property type="protein sequence ID" value="KQL14877"/>
    <property type="gene ID" value="SETIT_024800mg"/>
</dbReference>
<evidence type="ECO:0000313" key="3">
    <source>
        <dbReference type="Proteomes" id="UP000004995"/>
    </source>
</evidence>
<dbReference type="AlphaFoldDB" id="K3ZE08"/>
<accession>K3ZE08</accession>
<dbReference type="Proteomes" id="UP000004995">
    <property type="component" value="Unassembled WGS sequence"/>
</dbReference>
<organism evidence="2 3">
    <name type="scientific">Setaria italica</name>
    <name type="common">Foxtail millet</name>
    <name type="synonym">Panicum italicum</name>
    <dbReference type="NCBI Taxonomy" id="4555"/>
    <lineage>
        <taxon>Eukaryota</taxon>
        <taxon>Viridiplantae</taxon>
        <taxon>Streptophyta</taxon>
        <taxon>Embryophyta</taxon>
        <taxon>Tracheophyta</taxon>
        <taxon>Spermatophyta</taxon>
        <taxon>Magnoliopsida</taxon>
        <taxon>Liliopsida</taxon>
        <taxon>Poales</taxon>
        <taxon>Poaceae</taxon>
        <taxon>PACMAD clade</taxon>
        <taxon>Panicoideae</taxon>
        <taxon>Panicodae</taxon>
        <taxon>Paniceae</taxon>
        <taxon>Cenchrinae</taxon>
        <taxon>Setaria</taxon>
    </lineage>
</organism>
<dbReference type="EMBL" id="AGNK02001616">
    <property type="status" value="NOT_ANNOTATED_CDS"/>
    <property type="molecule type" value="Genomic_DNA"/>
</dbReference>
<feature type="region of interest" description="Disordered" evidence="1">
    <location>
        <begin position="325"/>
        <end position="344"/>
    </location>
</feature>
<evidence type="ECO:0000313" key="2">
    <source>
        <dbReference type="EnsemblPlants" id="KQL14877"/>
    </source>
</evidence>